<feature type="domain" description="LRRC8 pannexin-like TM region" evidence="10">
    <location>
        <begin position="1"/>
        <end position="334"/>
    </location>
</feature>
<dbReference type="InterPro" id="IPR021040">
    <property type="entry name" value="LRRC8_Pannexin-like"/>
</dbReference>
<feature type="transmembrane region" description="Helical" evidence="9">
    <location>
        <begin position="262"/>
        <end position="280"/>
    </location>
</feature>
<dbReference type="SMART" id="SM00369">
    <property type="entry name" value="LRR_TYP"/>
    <property type="match status" value="3"/>
</dbReference>
<dbReference type="FunFam" id="3.80.10.10:FF:000225">
    <property type="entry name" value="volume-regulated anion channel subunit LRRC8B"/>
    <property type="match status" value="1"/>
</dbReference>
<dbReference type="GO" id="GO:0005225">
    <property type="term" value="F:volume-sensitive anion channel activity"/>
    <property type="evidence" value="ECO:0007669"/>
    <property type="project" value="Ensembl"/>
</dbReference>
<name>A0A8C0DA01_BALMU</name>
<feature type="transmembrane region" description="Helical" evidence="9">
    <location>
        <begin position="120"/>
        <end position="140"/>
    </location>
</feature>
<evidence type="ECO:0000256" key="6">
    <source>
        <dbReference type="ARBA" id="ARBA00022989"/>
    </source>
</evidence>
<dbReference type="Pfam" id="PF12534">
    <property type="entry name" value="Pannexin_like"/>
    <property type="match status" value="1"/>
</dbReference>
<keyword evidence="2" id="KW-1003">Cell membrane</keyword>
<organism evidence="11">
    <name type="scientific">Balaenoptera musculus</name>
    <name type="common">Blue whale</name>
    <dbReference type="NCBI Taxonomy" id="9771"/>
    <lineage>
        <taxon>Eukaryota</taxon>
        <taxon>Metazoa</taxon>
        <taxon>Chordata</taxon>
        <taxon>Craniata</taxon>
        <taxon>Vertebrata</taxon>
        <taxon>Euteleostomi</taxon>
        <taxon>Mammalia</taxon>
        <taxon>Eutheria</taxon>
        <taxon>Laurasiatheria</taxon>
        <taxon>Artiodactyla</taxon>
        <taxon>Whippomorpha</taxon>
        <taxon>Cetacea</taxon>
        <taxon>Mysticeti</taxon>
        <taxon>Balaenopteridae</taxon>
        <taxon>Balaenoptera</taxon>
    </lineage>
</organism>
<protein>
    <submittedName>
        <fullName evidence="11">Leucine rich repeat containing 8 VRAC subunit B</fullName>
    </submittedName>
</protein>
<gene>
    <name evidence="11" type="primary">LRRC8B</name>
</gene>
<feature type="transmembrane region" description="Helical" evidence="9">
    <location>
        <begin position="27"/>
        <end position="47"/>
    </location>
</feature>
<evidence type="ECO:0000313" key="11">
    <source>
        <dbReference type="Ensembl" id="ENSBMSP00010016787.1"/>
    </source>
</evidence>
<dbReference type="SUPFAM" id="SSF52058">
    <property type="entry name" value="L domain-like"/>
    <property type="match status" value="1"/>
</dbReference>
<dbReference type="GO" id="GO:0005737">
    <property type="term" value="C:cytoplasm"/>
    <property type="evidence" value="ECO:0007669"/>
    <property type="project" value="Ensembl"/>
</dbReference>
<keyword evidence="6 9" id="KW-1133">Transmembrane helix</keyword>
<keyword evidence="3" id="KW-0433">Leucine-rich repeat</keyword>
<keyword evidence="5" id="KW-0677">Repeat</keyword>
<dbReference type="AlphaFoldDB" id="A0A8C0DA01"/>
<evidence type="ECO:0000256" key="1">
    <source>
        <dbReference type="ARBA" id="ARBA00004236"/>
    </source>
</evidence>
<evidence type="ECO:0000259" key="10">
    <source>
        <dbReference type="Pfam" id="PF12534"/>
    </source>
</evidence>
<evidence type="ECO:0000256" key="8">
    <source>
        <dbReference type="ARBA" id="ARBA00023157"/>
    </source>
</evidence>
<evidence type="ECO:0000256" key="9">
    <source>
        <dbReference type="SAM" id="Phobius"/>
    </source>
</evidence>
<reference evidence="11" key="1">
    <citation type="submission" date="2023-09" db="UniProtKB">
        <authorList>
            <consortium name="Ensembl"/>
        </authorList>
    </citation>
    <scope>IDENTIFICATION</scope>
</reference>
<keyword evidence="8" id="KW-1015">Disulfide bond</keyword>
<accession>A0A8C0DA01</accession>
<dbReference type="Ensembl" id="ENSBMST00010018553.1">
    <property type="protein sequence ID" value="ENSBMSP00010016787.1"/>
    <property type="gene ID" value="ENSBMSG00010012202.1"/>
</dbReference>
<dbReference type="FunFam" id="3.80.10.10:FF:000089">
    <property type="entry name" value="volume-regulated anion channel subunit LRRC8B"/>
    <property type="match status" value="1"/>
</dbReference>
<dbReference type="Gene3D" id="3.80.10.10">
    <property type="entry name" value="Ribonuclease Inhibitor"/>
    <property type="match status" value="3"/>
</dbReference>
<evidence type="ECO:0000256" key="5">
    <source>
        <dbReference type="ARBA" id="ARBA00022737"/>
    </source>
</evidence>
<dbReference type="OMA" id="WYYLTLI"/>
<dbReference type="GO" id="GO:0034702">
    <property type="term" value="C:monoatomic ion channel complex"/>
    <property type="evidence" value="ECO:0007669"/>
    <property type="project" value="Ensembl"/>
</dbReference>
<dbReference type="GO" id="GO:0005886">
    <property type="term" value="C:plasma membrane"/>
    <property type="evidence" value="ECO:0007669"/>
    <property type="project" value="UniProtKB-SubCell"/>
</dbReference>
<feature type="transmembrane region" description="Helical" evidence="9">
    <location>
        <begin position="316"/>
        <end position="338"/>
    </location>
</feature>
<comment type="subcellular location">
    <subcellularLocation>
        <location evidence="1">Cell membrane</location>
    </subcellularLocation>
</comment>
<dbReference type="PANTHER" id="PTHR48051:SF58">
    <property type="entry name" value="VOLUME-REGULATED ANION CHANNEL SUBUNIT LRRC8E"/>
    <property type="match status" value="1"/>
</dbReference>
<dbReference type="InterPro" id="IPR032675">
    <property type="entry name" value="LRR_dom_sf"/>
</dbReference>
<dbReference type="GeneTree" id="ENSGT00940000160703"/>
<evidence type="ECO:0000256" key="3">
    <source>
        <dbReference type="ARBA" id="ARBA00022614"/>
    </source>
</evidence>
<dbReference type="InterPro" id="IPR050216">
    <property type="entry name" value="LRR_domain-containing"/>
</dbReference>
<evidence type="ECO:0000256" key="7">
    <source>
        <dbReference type="ARBA" id="ARBA00023136"/>
    </source>
</evidence>
<sequence>MITLTELKCLADAQSSYHILKPWWDVFWYYITLIMLLVAVLAGALQLTQSRVLCCLPCKVEFDNHCAVPWDVLKASVNTSSNPGTPLPPPLRIQNDLHRQQYSYIDAVCYEKQLHWFAKFFPYLVLLHTLIFAACSNFWLNYPSTSSRLEHFVAILHKCFDSPWTTRALSETVAEQSVRPLTLSKSKVLLSPSGCSADVDCNKQSLPYPQPGLESAGIESPTSSVLDKKEGEQAKAIFEKVKRFRMHVEQKDIIYRVYLKQIIVKVILFVLIITYVPYFLTYITLEIDCSVDVQAFTGYKRYQCVYSLAEIFKVLASFYVILVILYGLTSSYSLWWMLRNSLKQYSFEALREKSNYSDIPDVKNDFAFILHLADQYDPLYSKRFSIFLSEVSENKLKQINLNNEWTVEKLKSKLVKNSQDKIELHLFMLNGLPDNVFELTEIEVLSLELIPEVKLPSAISQLVNLKELHVYHSSLVVDHPALAFLEENLKILRLKFTEMGKIPRWVFHLKNLKELYLSGCVLPEQVSTMQLEGFQDLKNLRTLYLKSSISRIPQVITDLLPSLQKLSLDNEGSKLVVLNNLKKMVNLKSLELIKLRPGTHSENNLKTVEEIISFQHLQNLSCLKLWHNNIAYIRPRLGCNHLTFIPEEIQYLNGLFQCKKLQCLLLGKNSLMSLSPHVGELANLTHLELIGNYLETLPPELEGCQSLKRSCLIVEENLLNTLPPPVTERLQTCLDKC</sequence>
<dbReference type="PANTHER" id="PTHR48051">
    <property type="match status" value="1"/>
</dbReference>
<evidence type="ECO:0000256" key="4">
    <source>
        <dbReference type="ARBA" id="ARBA00022692"/>
    </source>
</evidence>
<evidence type="ECO:0000256" key="2">
    <source>
        <dbReference type="ARBA" id="ARBA00022475"/>
    </source>
</evidence>
<keyword evidence="7 9" id="KW-0472">Membrane</keyword>
<dbReference type="InterPro" id="IPR003591">
    <property type="entry name" value="Leu-rich_rpt_typical-subtyp"/>
</dbReference>
<proteinExistence type="predicted"/>
<keyword evidence="4 9" id="KW-0812">Transmembrane</keyword>